<dbReference type="GeneID" id="39493875"/>
<keyword evidence="1" id="KW-0812">Transmembrane</keyword>
<keyword evidence="2" id="KW-0614">Plasmid</keyword>
<accession>A0A4P6Q7R7</accession>
<keyword evidence="1" id="KW-0472">Membrane</keyword>
<dbReference type="AlphaFoldDB" id="A0A4P6Q7R7"/>
<evidence type="ECO:0000256" key="1">
    <source>
        <dbReference type="SAM" id="Phobius"/>
    </source>
</evidence>
<evidence type="ECO:0000313" key="3">
    <source>
        <dbReference type="Proteomes" id="UP000292235"/>
    </source>
</evidence>
<reference evidence="2 3" key="1">
    <citation type="submission" date="2019-02" db="EMBL/GenBank/DDBJ databases">
        <authorList>
            <person name="Khodamoradi S."/>
            <person name="Hahnke R.L."/>
            <person name="Kaempfer P."/>
            <person name="Schumann P."/>
            <person name="Rohde M."/>
            <person name="Steinert M."/>
            <person name="Luzhetskyy A."/>
            <person name="Wink J."/>
            <person name="Ruckert C."/>
        </authorList>
    </citation>
    <scope>NUCLEOTIDE SEQUENCE [LARGE SCALE GENOMIC DNA]</scope>
    <source>
        <strain evidence="2 3">M2</strain>
        <plasmid evidence="3">phim2</plasmid>
    </source>
</reference>
<keyword evidence="1" id="KW-1133">Transmembrane helix</keyword>
<gene>
    <name evidence="2" type="ORF">EKD16_25530</name>
</gene>
<dbReference type="EMBL" id="CP036456">
    <property type="protein sequence ID" value="QBI56846.1"/>
    <property type="molecule type" value="Genomic_DNA"/>
</dbReference>
<proteinExistence type="predicted"/>
<name>A0A4P6Q7R7_9ACTN</name>
<keyword evidence="3" id="KW-1185">Reference proteome</keyword>
<geneLocation type="plasmid" evidence="3">
    <name>phim2</name>
</geneLocation>
<feature type="transmembrane region" description="Helical" evidence="1">
    <location>
        <begin position="6"/>
        <end position="31"/>
    </location>
</feature>
<protein>
    <submittedName>
        <fullName evidence="2">Uncharacterized protein</fullName>
    </submittedName>
</protein>
<dbReference type="RefSeq" id="WP_131103006.1">
    <property type="nucleotide sequence ID" value="NZ_CP036456.1"/>
</dbReference>
<evidence type="ECO:0000313" key="2">
    <source>
        <dbReference type="EMBL" id="QBI56846.1"/>
    </source>
</evidence>
<sequence length="104" mass="11598">MSPETFLMWTAGAILVLVAIGLAVVIVLFALHNLPFGPVQHWKKMHRLASADATRYHDLIHETATALGKPHIAVLLRPGVVVEVARERMRELEQLRAEQDGNSR</sequence>
<dbReference type="KEGG" id="strr:EKD16_25530"/>
<organism evidence="2 3">
    <name type="scientific">Streptomonospora litoralis</name>
    <dbReference type="NCBI Taxonomy" id="2498135"/>
    <lineage>
        <taxon>Bacteria</taxon>
        <taxon>Bacillati</taxon>
        <taxon>Actinomycetota</taxon>
        <taxon>Actinomycetes</taxon>
        <taxon>Streptosporangiales</taxon>
        <taxon>Nocardiopsidaceae</taxon>
        <taxon>Streptomonospora</taxon>
    </lineage>
</organism>
<dbReference type="Proteomes" id="UP000292235">
    <property type="component" value="Plasmid phiM2"/>
</dbReference>